<feature type="compositionally biased region" description="Polar residues" evidence="1">
    <location>
        <begin position="174"/>
        <end position="187"/>
    </location>
</feature>
<feature type="compositionally biased region" description="Low complexity" evidence="1">
    <location>
        <begin position="217"/>
        <end position="234"/>
    </location>
</feature>
<accession>A0A8K0RCP2</accession>
<proteinExistence type="predicted"/>
<feature type="compositionally biased region" description="Polar residues" evidence="1">
    <location>
        <begin position="235"/>
        <end position="251"/>
    </location>
</feature>
<sequence length="735" mass="82094">MSPVAVGSFWLPHPTTLYPPPLHIQKRSRRTTFRRRMLRKSTNAHKYPPHGPLDDIIDVIKSNIWDSPPEFGLDTYLLNWVEPFKTTSAWTAMPLPLSRAPKDQPLTIRKNRNSRSSASGSSTGDAMCGLRNNSQDETTSHDSVGLPSSADTTPWPSFDDTQSYVPASGMGPARNSNGNEHVIPQQSLDEDRVEAVKQRRPSRLRLFTSGFPRLRRTATGDTSASTADASESGSPTTAALQTSLDDSNHNGQAEEPNDEAVEAYIRRTANNCSRLRAMMERMAERLPSPVEVDHELQERRLNEATEIPTTLRAEIRIFPQFKELREDRQRIDVAVEVEGVLHNRQTLSTPSVDVIFVVDNGEEILYALTSSIRQCGTQTWDPVRPNPSMTDVVLCVARSVDDSEPKKGRTHVILLSPAAYVLHSVSQTFPDLYIHRINPAALPFRREPEMQDTICSESCCKNVFVSNWSSYQSVPGRIKRILKNARSKVPVGDITDVSIDIRAKEGCELLESYGQKDIAHLRVGQIHTIFCRIGVDRDKTQGVDLESINPLFNSSLDKKGLRHDLQIAVALGAIKVHLLDVQLLHRNSINRADCWTYNEVPLIVVRELGGLAPPIDGALEVHRRQYFHKLVQLTTNKAKAEAQSLLADLDTDSAAARKVLGRMAEELNCQAEARNYEREFRQNLPLCPGPIGLEASHEWLQQIWNKRKTKRNGVAGVDADVSGLIKGMHGISRLT</sequence>
<dbReference type="Proteomes" id="UP000813461">
    <property type="component" value="Unassembled WGS sequence"/>
</dbReference>
<evidence type="ECO:0000313" key="2">
    <source>
        <dbReference type="EMBL" id="KAH7093114.1"/>
    </source>
</evidence>
<evidence type="ECO:0000313" key="3">
    <source>
        <dbReference type="Proteomes" id="UP000813461"/>
    </source>
</evidence>
<keyword evidence="3" id="KW-1185">Reference proteome</keyword>
<name>A0A8K0RCP2_9PLEO</name>
<feature type="compositionally biased region" description="Polar residues" evidence="1">
    <location>
        <begin position="149"/>
        <end position="165"/>
    </location>
</feature>
<organism evidence="2 3">
    <name type="scientific">Paraphoma chrysanthemicola</name>
    <dbReference type="NCBI Taxonomy" id="798071"/>
    <lineage>
        <taxon>Eukaryota</taxon>
        <taxon>Fungi</taxon>
        <taxon>Dikarya</taxon>
        <taxon>Ascomycota</taxon>
        <taxon>Pezizomycotina</taxon>
        <taxon>Dothideomycetes</taxon>
        <taxon>Pleosporomycetidae</taxon>
        <taxon>Pleosporales</taxon>
        <taxon>Pleosporineae</taxon>
        <taxon>Phaeosphaeriaceae</taxon>
        <taxon>Paraphoma</taxon>
    </lineage>
</organism>
<dbReference type="OrthoDB" id="3760848at2759"/>
<protein>
    <submittedName>
        <fullName evidence="2">Uncharacterized protein</fullName>
    </submittedName>
</protein>
<evidence type="ECO:0000256" key="1">
    <source>
        <dbReference type="SAM" id="MobiDB-lite"/>
    </source>
</evidence>
<dbReference type="EMBL" id="JAGMVJ010000002">
    <property type="protein sequence ID" value="KAH7093114.1"/>
    <property type="molecule type" value="Genomic_DNA"/>
</dbReference>
<comment type="caution">
    <text evidence="2">The sequence shown here is derived from an EMBL/GenBank/DDBJ whole genome shotgun (WGS) entry which is preliminary data.</text>
</comment>
<dbReference type="AlphaFoldDB" id="A0A8K0RCP2"/>
<gene>
    <name evidence="2" type="ORF">FB567DRAFT_434344</name>
</gene>
<reference evidence="2" key="1">
    <citation type="journal article" date="2021" name="Nat. Commun.">
        <title>Genetic determinants of endophytism in the Arabidopsis root mycobiome.</title>
        <authorList>
            <person name="Mesny F."/>
            <person name="Miyauchi S."/>
            <person name="Thiergart T."/>
            <person name="Pickel B."/>
            <person name="Atanasova L."/>
            <person name="Karlsson M."/>
            <person name="Huettel B."/>
            <person name="Barry K.W."/>
            <person name="Haridas S."/>
            <person name="Chen C."/>
            <person name="Bauer D."/>
            <person name="Andreopoulos W."/>
            <person name="Pangilinan J."/>
            <person name="LaButti K."/>
            <person name="Riley R."/>
            <person name="Lipzen A."/>
            <person name="Clum A."/>
            <person name="Drula E."/>
            <person name="Henrissat B."/>
            <person name="Kohler A."/>
            <person name="Grigoriev I.V."/>
            <person name="Martin F.M."/>
            <person name="Hacquard S."/>
        </authorList>
    </citation>
    <scope>NUCLEOTIDE SEQUENCE</scope>
    <source>
        <strain evidence="2">MPI-SDFR-AT-0120</strain>
    </source>
</reference>
<feature type="region of interest" description="Disordered" evidence="1">
    <location>
        <begin position="96"/>
        <end position="258"/>
    </location>
</feature>